<dbReference type="Proteomes" id="UP001057702">
    <property type="component" value="Unassembled WGS sequence"/>
</dbReference>
<dbReference type="EMBL" id="JANFNG010000035">
    <property type="protein sequence ID" value="MCQ4084405.1"/>
    <property type="molecule type" value="Genomic_DNA"/>
</dbReference>
<feature type="region of interest" description="Disordered" evidence="1">
    <location>
        <begin position="85"/>
        <end position="155"/>
    </location>
</feature>
<comment type="caution">
    <text evidence="3">The sequence shown here is derived from an EMBL/GenBank/DDBJ whole genome shotgun (WGS) entry which is preliminary data.</text>
</comment>
<evidence type="ECO:0000256" key="1">
    <source>
        <dbReference type="SAM" id="MobiDB-lite"/>
    </source>
</evidence>
<organism evidence="3 4">
    <name type="scientific">Streptomyces humicola</name>
    <dbReference type="NCBI Taxonomy" id="2953240"/>
    <lineage>
        <taxon>Bacteria</taxon>
        <taxon>Bacillati</taxon>
        <taxon>Actinomycetota</taxon>
        <taxon>Actinomycetes</taxon>
        <taxon>Kitasatosporales</taxon>
        <taxon>Streptomycetaceae</taxon>
        <taxon>Streptomyces</taxon>
    </lineage>
</organism>
<feature type="compositionally biased region" description="Basic and acidic residues" evidence="1">
    <location>
        <begin position="11"/>
        <end position="21"/>
    </location>
</feature>
<protein>
    <recommendedName>
        <fullName evidence="5">DUF4232 domain-containing protein</fullName>
    </recommendedName>
</protein>
<keyword evidence="2" id="KW-1133">Transmembrane helix</keyword>
<gene>
    <name evidence="3" type="ORF">NGB36_28445</name>
</gene>
<evidence type="ECO:0008006" key="5">
    <source>
        <dbReference type="Google" id="ProtNLM"/>
    </source>
</evidence>
<feature type="compositionally biased region" description="Gly residues" evidence="1">
    <location>
        <begin position="295"/>
        <end position="304"/>
    </location>
</feature>
<feature type="compositionally biased region" description="Low complexity" evidence="1">
    <location>
        <begin position="305"/>
        <end position="317"/>
    </location>
</feature>
<feature type="compositionally biased region" description="Low complexity" evidence="1">
    <location>
        <begin position="119"/>
        <end position="132"/>
    </location>
</feature>
<dbReference type="RefSeq" id="WP_255923469.1">
    <property type="nucleotide sequence ID" value="NZ_JANFNG010000035.1"/>
</dbReference>
<feature type="compositionally biased region" description="Gly residues" evidence="1">
    <location>
        <begin position="265"/>
        <end position="287"/>
    </location>
</feature>
<feature type="region of interest" description="Disordered" evidence="1">
    <location>
        <begin position="1"/>
        <end position="21"/>
    </location>
</feature>
<keyword evidence="2" id="KW-0812">Transmembrane</keyword>
<feature type="region of interest" description="Disordered" evidence="1">
    <location>
        <begin position="265"/>
        <end position="354"/>
    </location>
</feature>
<sequence length="373" mass="35487">MTHFFDPDGMADEHRENDHDFDEPALRRLLHDAVRDIEPQPQALNRLRQAIPARRARRRQAMVGAAAGVLLVGTAVPVLVHTATGGGLDTANTTNASASQTIGTGRGGQGGNELGGDSGAAAGTLGSDSGASGATGGGKPSASASDASPGTGAAPSGTLAAALPLCARAQLGNGSAQTAVPDSQGRVYGSFTVLNTSNISCTVAGGDQITVAGEGGTDASKIRVVDHTAGDPATGLPGSAALPLILAPGKGYKVEFAWIPAAGGGTTGCSSDTGGGTTSGGTGGSSGSGATTTAGGTGTTGGSTTGSSGSTSTSSTSQNTPTDAGSPSATPAGGDAISLSDIPQQGGPAVASTSIGGACAGTVYSSEPVAATP</sequence>
<feature type="compositionally biased region" description="Polar residues" evidence="1">
    <location>
        <begin position="318"/>
        <end position="329"/>
    </location>
</feature>
<accession>A0ABT1Q3A1</accession>
<feature type="transmembrane region" description="Helical" evidence="2">
    <location>
        <begin position="61"/>
        <end position="80"/>
    </location>
</feature>
<evidence type="ECO:0000256" key="2">
    <source>
        <dbReference type="SAM" id="Phobius"/>
    </source>
</evidence>
<evidence type="ECO:0000313" key="4">
    <source>
        <dbReference type="Proteomes" id="UP001057702"/>
    </source>
</evidence>
<keyword evidence="4" id="KW-1185">Reference proteome</keyword>
<proteinExistence type="predicted"/>
<keyword evidence="2" id="KW-0472">Membrane</keyword>
<evidence type="ECO:0000313" key="3">
    <source>
        <dbReference type="EMBL" id="MCQ4084405.1"/>
    </source>
</evidence>
<feature type="compositionally biased region" description="Gly residues" evidence="1">
    <location>
        <begin position="104"/>
        <end position="118"/>
    </location>
</feature>
<feature type="compositionally biased region" description="Low complexity" evidence="1">
    <location>
        <begin position="90"/>
        <end position="99"/>
    </location>
</feature>
<reference evidence="3" key="1">
    <citation type="submission" date="2022-06" db="EMBL/GenBank/DDBJ databases">
        <title>Draft genome sequence of Streptomyces sp. RB6PN25 isolated from peat swamp forest in Thailand.</title>
        <authorList>
            <person name="Duangmal K."/>
            <person name="Klaysubun C."/>
        </authorList>
    </citation>
    <scope>NUCLEOTIDE SEQUENCE</scope>
    <source>
        <strain evidence="3">RB6PN25</strain>
    </source>
</reference>
<name>A0ABT1Q3A1_9ACTN</name>